<feature type="transmembrane region" description="Helical" evidence="1">
    <location>
        <begin position="15"/>
        <end position="36"/>
    </location>
</feature>
<evidence type="ECO:0008006" key="4">
    <source>
        <dbReference type="Google" id="ProtNLM"/>
    </source>
</evidence>
<keyword evidence="1" id="KW-0812">Transmembrane</keyword>
<gene>
    <name evidence="2" type="ORF">GCM10008025_35410</name>
</gene>
<dbReference type="EMBL" id="BMEY01000025">
    <property type="protein sequence ID" value="GGA89724.1"/>
    <property type="molecule type" value="Genomic_DNA"/>
</dbReference>
<keyword evidence="1" id="KW-1133">Transmembrane helix</keyword>
<keyword evidence="3" id="KW-1185">Reference proteome</keyword>
<dbReference type="InterPro" id="IPR025143">
    <property type="entry name" value="DUF4083"/>
</dbReference>
<organism evidence="2 3">
    <name type="scientific">Ornithinibacillus halotolerans</name>
    <dbReference type="NCBI Taxonomy" id="1274357"/>
    <lineage>
        <taxon>Bacteria</taxon>
        <taxon>Bacillati</taxon>
        <taxon>Bacillota</taxon>
        <taxon>Bacilli</taxon>
        <taxon>Bacillales</taxon>
        <taxon>Bacillaceae</taxon>
        <taxon>Ornithinibacillus</taxon>
    </lineage>
</organism>
<evidence type="ECO:0000256" key="1">
    <source>
        <dbReference type="SAM" id="Phobius"/>
    </source>
</evidence>
<dbReference type="Pfam" id="PF13314">
    <property type="entry name" value="DUF4083"/>
    <property type="match status" value="1"/>
</dbReference>
<reference evidence="2" key="2">
    <citation type="submission" date="2020-09" db="EMBL/GenBank/DDBJ databases">
        <authorList>
            <person name="Sun Q."/>
            <person name="Zhou Y."/>
        </authorList>
    </citation>
    <scope>NUCLEOTIDE SEQUENCE</scope>
    <source>
        <strain evidence="2">CGMCC 1.12408</strain>
    </source>
</reference>
<dbReference type="AlphaFoldDB" id="A0A916WDV0"/>
<keyword evidence="1" id="KW-0472">Membrane</keyword>
<reference evidence="2" key="1">
    <citation type="journal article" date="2014" name="Int. J. Syst. Evol. Microbiol.">
        <title>Complete genome sequence of Corynebacterium casei LMG S-19264T (=DSM 44701T), isolated from a smear-ripened cheese.</title>
        <authorList>
            <consortium name="US DOE Joint Genome Institute (JGI-PGF)"/>
            <person name="Walter F."/>
            <person name="Albersmeier A."/>
            <person name="Kalinowski J."/>
            <person name="Ruckert C."/>
        </authorList>
    </citation>
    <scope>NUCLEOTIDE SEQUENCE</scope>
    <source>
        <strain evidence="2">CGMCC 1.12408</strain>
    </source>
</reference>
<dbReference type="RefSeq" id="WP_229740796.1">
    <property type="nucleotide sequence ID" value="NZ_BMEY01000025.1"/>
</dbReference>
<accession>A0A916WDV0</accession>
<sequence length="63" mass="7575">MELILGTVRLNIGDMFFQLFFFLLILFIITLVIRLFRSSSKKNKEQLDRIEEKLDILLSKREK</sequence>
<proteinExistence type="predicted"/>
<protein>
    <recommendedName>
        <fullName evidence="4">DUF4083 domain-containing protein</fullName>
    </recommendedName>
</protein>
<comment type="caution">
    <text evidence="2">The sequence shown here is derived from an EMBL/GenBank/DDBJ whole genome shotgun (WGS) entry which is preliminary data.</text>
</comment>
<evidence type="ECO:0000313" key="3">
    <source>
        <dbReference type="Proteomes" id="UP000613512"/>
    </source>
</evidence>
<dbReference type="Proteomes" id="UP000613512">
    <property type="component" value="Unassembled WGS sequence"/>
</dbReference>
<name>A0A916WDV0_9BACI</name>
<evidence type="ECO:0000313" key="2">
    <source>
        <dbReference type="EMBL" id="GGA89724.1"/>
    </source>
</evidence>